<dbReference type="EMBL" id="PZZP01000001">
    <property type="protein sequence ID" value="PTM57731.1"/>
    <property type="molecule type" value="Genomic_DNA"/>
</dbReference>
<dbReference type="RefSeq" id="WP_107724609.1">
    <property type="nucleotide sequence ID" value="NZ_PZZP01000001.1"/>
</dbReference>
<dbReference type="Proteomes" id="UP000241639">
    <property type="component" value="Unassembled WGS sequence"/>
</dbReference>
<proteinExistence type="predicted"/>
<feature type="compositionally biased region" description="Basic and acidic residues" evidence="1">
    <location>
        <begin position="79"/>
        <end position="93"/>
    </location>
</feature>
<evidence type="ECO:0000256" key="1">
    <source>
        <dbReference type="SAM" id="MobiDB-lite"/>
    </source>
</evidence>
<comment type="caution">
    <text evidence="2">The sequence shown here is derived from an EMBL/GenBank/DDBJ whole genome shotgun (WGS) entry which is preliminary data.</text>
</comment>
<keyword evidence="3" id="KW-1185">Reference proteome</keyword>
<accession>A0A2T4Z775</accession>
<name>A0A2T4Z775_9BACL</name>
<dbReference type="AlphaFoldDB" id="A0A2T4Z775"/>
<feature type="compositionally biased region" description="Basic and acidic residues" evidence="1">
    <location>
        <begin position="10"/>
        <end position="21"/>
    </location>
</feature>
<feature type="compositionally biased region" description="Basic and acidic residues" evidence="1">
    <location>
        <begin position="38"/>
        <end position="65"/>
    </location>
</feature>
<feature type="region of interest" description="Disordered" evidence="1">
    <location>
        <begin position="1"/>
        <end position="93"/>
    </location>
</feature>
<dbReference type="OrthoDB" id="2454402at2"/>
<organism evidence="2 3">
    <name type="scientific">Desmospora activa DSM 45169</name>
    <dbReference type="NCBI Taxonomy" id="1121389"/>
    <lineage>
        <taxon>Bacteria</taxon>
        <taxon>Bacillati</taxon>
        <taxon>Bacillota</taxon>
        <taxon>Bacilli</taxon>
        <taxon>Bacillales</taxon>
        <taxon>Thermoactinomycetaceae</taxon>
        <taxon>Desmospora</taxon>
    </lineage>
</organism>
<evidence type="ECO:0000313" key="2">
    <source>
        <dbReference type="EMBL" id="PTM57731.1"/>
    </source>
</evidence>
<feature type="compositionally biased region" description="Acidic residues" evidence="1">
    <location>
        <begin position="22"/>
        <end position="37"/>
    </location>
</feature>
<protein>
    <submittedName>
        <fullName evidence="2">Uncharacterized protein</fullName>
    </submittedName>
</protein>
<gene>
    <name evidence="2" type="ORF">C8J48_0283</name>
</gene>
<evidence type="ECO:0000313" key="3">
    <source>
        <dbReference type="Proteomes" id="UP000241639"/>
    </source>
</evidence>
<reference evidence="2 3" key="1">
    <citation type="submission" date="2018-04" db="EMBL/GenBank/DDBJ databases">
        <title>Genomic Encyclopedia of Archaeal and Bacterial Type Strains, Phase II (KMG-II): from individual species to whole genera.</title>
        <authorList>
            <person name="Goeker M."/>
        </authorList>
    </citation>
    <scope>NUCLEOTIDE SEQUENCE [LARGE SCALE GENOMIC DNA]</scope>
    <source>
        <strain evidence="2 3">DSM 45169</strain>
    </source>
</reference>
<sequence length="93" mass="10553">MSRNQWGESKNQEMEAIAKESETEDDGQMDTEQEEILEQNRQEAQRKDVDVNGRHRFDMDVDRMVNEGLGGGQVGKRSGLIDESHVEGDSSLE</sequence>